<proteinExistence type="predicted"/>
<keyword evidence="2" id="KW-1185">Reference proteome</keyword>
<dbReference type="AlphaFoldDB" id="C3J8K4"/>
<dbReference type="Proteomes" id="UP000004295">
    <property type="component" value="Unassembled WGS sequence"/>
</dbReference>
<dbReference type="EMBL" id="ACNN01000007">
    <property type="protein sequence ID" value="EEN83424.1"/>
    <property type="molecule type" value="Genomic_DNA"/>
</dbReference>
<reference evidence="1 2" key="1">
    <citation type="submission" date="2009-04" db="EMBL/GenBank/DDBJ databases">
        <authorList>
            <person name="Sebastian Y."/>
            <person name="Madupu R."/>
            <person name="Durkin A.S."/>
            <person name="Torralba M."/>
            <person name="Methe B."/>
            <person name="Sutton G.G."/>
            <person name="Strausberg R.L."/>
            <person name="Nelson K.E."/>
        </authorList>
    </citation>
    <scope>NUCLEOTIDE SEQUENCE [LARGE SCALE GENOMIC DNA]</scope>
    <source>
        <strain evidence="2">ATCC 35406 / BCRC 14492 / JCM 8526 / NCTC 13058 / HG 370</strain>
    </source>
</reference>
<name>C3J8K4_POREA</name>
<sequence length="49" mass="5584">MTSPLIPDLFACRKNYPSANKRPLPPIIRNTLPPPLGEETECLFYPNTR</sequence>
<evidence type="ECO:0000313" key="1">
    <source>
        <dbReference type="EMBL" id="EEN83424.1"/>
    </source>
</evidence>
<accession>C3J8K4</accession>
<protein>
    <submittedName>
        <fullName evidence="1">Uncharacterized protein</fullName>
    </submittedName>
</protein>
<organism evidence="1 2">
    <name type="scientific">Porphyromonas endodontalis (strain ATCC 35406 / DSM 24491 / JCM 8526 / CCUG 16442 / BCRC 14492 / NCTC 13058 / HG 370)</name>
    <name type="common">Bacteroides endodontalis</name>
    <dbReference type="NCBI Taxonomy" id="553175"/>
    <lineage>
        <taxon>Bacteria</taxon>
        <taxon>Pseudomonadati</taxon>
        <taxon>Bacteroidota</taxon>
        <taxon>Bacteroidia</taxon>
        <taxon>Bacteroidales</taxon>
        <taxon>Porphyromonadaceae</taxon>
        <taxon>Porphyromonas</taxon>
    </lineage>
</organism>
<dbReference type="STRING" id="553175.POREN0001_0520"/>
<evidence type="ECO:0000313" key="2">
    <source>
        <dbReference type="Proteomes" id="UP000004295"/>
    </source>
</evidence>
<comment type="caution">
    <text evidence="1">The sequence shown here is derived from an EMBL/GenBank/DDBJ whole genome shotgun (WGS) entry which is preliminary data.</text>
</comment>
<gene>
    <name evidence="1" type="ORF">POREN0001_0520</name>
</gene>